<dbReference type="OrthoDB" id="263283at2759"/>
<comment type="pathway">
    <text evidence="1">tRNA modification; wybutosine-tRNA(Phe) biosynthesis.</text>
</comment>
<name>A0A1G4K954_9SACH</name>
<dbReference type="PANTHER" id="PTHR48418">
    <property type="entry name" value="TRNA WYBUTOSINE-SYNTHESIZING PROTEIN 3"/>
    <property type="match status" value="1"/>
</dbReference>
<dbReference type="Proteomes" id="UP000191024">
    <property type="component" value="Chromosome G"/>
</dbReference>
<dbReference type="FunFam" id="3.30.1960.10:FF:000003">
    <property type="entry name" value="tRNA methyltransferase"/>
    <property type="match status" value="1"/>
</dbReference>
<evidence type="ECO:0000256" key="4">
    <source>
        <dbReference type="ARBA" id="ARBA00022603"/>
    </source>
</evidence>
<evidence type="ECO:0000313" key="14">
    <source>
        <dbReference type="EMBL" id="SCV00575.1"/>
    </source>
</evidence>
<accession>A0A1G4K954</accession>
<evidence type="ECO:0000256" key="10">
    <source>
        <dbReference type="ARBA" id="ARBA00058049"/>
    </source>
</evidence>
<keyword evidence="6" id="KW-0949">S-adenosyl-L-methionine</keyword>
<reference evidence="14 15" key="1">
    <citation type="submission" date="2016-03" db="EMBL/GenBank/DDBJ databases">
        <authorList>
            <person name="Devillers H."/>
        </authorList>
    </citation>
    <scope>NUCLEOTIDE SEQUENCE [LARGE SCALE GENOMIC DNA]</scope>
    <source>
        <strain evidence="14">CBS 11717</strain>
    </source>
</reference>
<keyword evidence="5" id="KW-0808">Transferase</keyword>
<evidence type="ECO:0000313" key="15">
    <source>
        <dbReference type="Proteomes" id="UP000191024"/>
    </source>
</evidence>
<evidence type="ECO:0000256" key="7">
    <source>
        <dbReference type="ARBA" id="ARBA00022694"/>
    </source>
</evidence>
<dbReference type="GO" id="GO:0008168">
    <property type="term" value="F:methyltransferase activity"/>
    <property type="evidence" value="ECO:0007669"/>
    <property type="project" value="UniProtKB-KW"/>
</dbReference>
<evidence type="ECO:0000256" key="5">
    <source>
        <dbReference type="ARBA" id="ARBA00022679"/>
    </source>
</evidence>
<protein>
    <recommendedName>
        <fullName evidence="11">tRNA wybutosine-synthesizing protein 3</fullName>
        <ecNumber evidence="3">2.1.1.282</ecNumber>
    </recommendedName>
    <alternativeName>
        <fullName evidence="8">tRNA(Phe) 7-((3-amino-3-carboxypropyl)-4-demethylwyosine(37)-N(4))-methyltransferase</fullName>
    </alternativeName>
</protein>
<dbReference type="EMBL" id="LT598469">
    <property type="protein sequence ID" value="SCV00575.1"/>
    <property type="molecule type" value="Genomic_DNA"/>
</dbReference>
<comment type="catalytic activity">
    <reaction evidence="9">
        <text>4-demethyl-7-[(3S)-3-amino-3-carboxypropyl]wyosine(37) in tRNA(Phe) + S-adenosyl-L-methionine = 7-[(3S)-3-amino-3-carboxypropyl]wyosine(37) in tRNA(Phe) + S-adenosyl-L-homocysteine + H(+)</text>
        <dbReference type="Rhea" id="RHEA:36635"/>
        <dbReference type="Rhea" id="RHEA-COMP:10378"/>
        <dbReference type="Rhea" id="RHEA-COMP:10379"/>
        <dbReference type="ChEBI" id="CHEBI:15378"/>
        <dbReference type="ChEBI" id="CHEBI:57856"/>
        <dbReference type="ChEBI" id="CHEBI:59789"/>
        <dbReference type="ChEBI" id="CHEBI:73543"/>
        <dbReference type="ChEBI" id="CHEBI:73550"/>
        <dbReference type="EC" id="2.1.1.282"/>
    </reaction>
</comment>
<dbReference type="EC" id="2.1.1.282" evidence="3"/>
<feature type="region of interest" description="Disordered" evidence="12">
    <location>
        <begin position="226"/>
        <end position="248"/>
    </location>
</feature>
<dbReference type="GO" id="GO:0008033">
    <property type="term" value="P:tRNA processing"/>
    <property type="evidence" value="ECO:0007669"/>
    <property type="project" value="UniProtKB-KW"/>
</dbReference>
<keyword evidence="15" id="KW-1185">Reference proteome</keyword>
<dbReference type="PANTHER" id="PTHR48418:SF1">
    <property type="entry name" value="TRNA WYBUTOSINE-SYNTHESIZING PROTEIN 3"/>
    <property type="match status" value="1"/>
</dbReference>
<gene>
    <name evidence="14" type="ORF">LAMI_0G05974G</name>
</gene>
<dbReference type="GO" id="GO:0032259">
    <property type="term" value="P:methylation"/>
    <property type="evidence" value="ECO:0007669"/>
    <property type="project" value="UniProtKB-KW"/>
</dbReference>
<comment type="function">
    <text evidence="10">S-adenosyl-L-methionine-dependent methyltransferase that acts as a component of the wybutosine biosynthesis pathway. Wybutosine is a hyper modified guanosine with a tricyclic base found at the 3'-position adjacent to the anticodon of eukaryotic phenylalanine tRNA. Probably methylates N-4 position of wybutosine-86 to produce wybutosine-72.</text>
</comment>
<evidence type="ECO:0000259" key="13">
    <source>
        <dbReference type="Pfam" id="PF02676"/>
    </source>
</evidence>
<sequence>MVQDAFAQKKEHILQEISSSESDLSPKGSIDEPCIPIIELINSHPDMVTTSSCSGRVSVFIEGNKVRDGSHKSGGKGDGGKWLFVTHESSKVNGWIEKFKDMIEFKPEEECDLDSTVQYVLYKFEPLILHVKCRNFETAAKLFNIAMSCGFRESGVGSNNIVAMRINIKLDIPIGYKAPGDPQNVLRFFVSKRYITIIDQLSTRKFGENAIKLRELHNRIEVAFNPAKDQPSVPQPQTESKEARRERKRNAGLLRQKALLEAQEAANELHENAQL</sequence>
<dbReference type="InterPro" id="IPR003827">
    <property type="entry name" value="tRNA_yW-synthesising"/>
</dbReference>
<feature type="domain" description="tRNA wybutosine-synthesizing protein" evidence="13">
    <location>
        <begin position="8"/>
        <end position="221"/>
    </location>
</feature>
<comment type="similarity">
    <text evidence="2">Belongs to the TYW3 family.</text>
</comment>
<keyword evidence="7" id="KW-0819">tRNA processing</keyword>
<evidence type="ECO:0000256" key="8">
    <source>
        <dbReference type="ARBA" id="ARBA00030554"/>
    </source>
</evidence>
<dbReference type="Pfam" id="PF02676">
    <property type="entry name" value="TYW3"/>
    <property type="match status" value="1"/>
</dbReference>
<evidence type="ECO:0000256" key="11">
    <source>
        <dbReference type="ARBA" id="ARBA00069229"/>
    </source>
</evidence>
<keyword evidence="4" id="KW-0489">Methyltransferase</keyword>
<dbReference type="STRING" id="1230905.A0A1G4K954"/>
<dbReference type="SUPFAM" id="SSF111278">
    <property type="entry name" value="SSo0622-like"/>
    <property type="match status" value="1"/>
</dbReference>
<evidence type="ECO:0000256" key="6">
    <source>
        <dbReference type="ARBA" id="ARBA00022691"/>
    </source>
</evidence>
<evidence type="ECO:0000256" key="12">
    <source>
        <dbReference type="SAM" id="MobiDB-lite"/>
    </source>
</evidence>
<organism evidence="14 15">
    <name type="scientific">Lachancea mirantina</name>
    <dbReference type="NCBI Taxonomy" id="1230905"/>
    <lineage>
        <taxon>Eukaryota</taxon>
        <taxon>Fungi</taxon>
        <taxon>Dikarya</taxon>
        <taxon>Ascomycota</taxon>
        <taxon>Saccharomycotina</taxon>
        <taxon>Saccharomycetes</taxon>
        <taxon>Saccharomycetales</taxon>
        <taxon>Saccharomycetaceae</taxon>
        <taxon>Lachancea</taxon>
    </lineage>
</organism>
<evidence type="ECO:0000256" key="9">
    <source>
        <dbReference type="ARBA" id="ARBA00049202"/>
    </source>
</evidence>
<dbReference type="Gene3D" id="3.30.1960.10">
    <property type="entry name" value="tRNA wybutosine-synthesizing-like"/>
    <property type="match status" value="1"/>
</dbReference>
<evidence type="ECO:0000256" key="2">
    <source>
        <dbReference type="ARBA" id="ARBA00008569"/>
    </source>
</evidence>
<evidence type="ECO:0000256" key="1">
    <source>
        <dbReference type="ARBA" id="ARBA00004797"/>
    </source>
</evidence>
<proteinExistence type="inferred from homology"/>
<dbReference type="AlphaFoldDB" id="A0A1G4K954"/>
<evidence type="ECO:0000256" key="3">
    <source>
        <dbReference type="ARBA" id="ARBA00012750"/>
    </source>
</evidence>
<dbReference type="InterPro" id="IPR036602">
    <property type="entry name" value="tRNA_yW-synthesising-like_sf"/>
</dbReference>